<gene>
    <name evidence="2" type="ORF">IM532_00235</name>
</gene>
<name>A0A8J7FN02_9FLAO</name>
<keyword evidence="1" id="KW-0472">Membrane</keyword>
<comment type="caution">
    <text evidence="2">The sequence shown here is derived from an EMBL/GenBank/DDBJ whole genome shotgun (WGS) entry which is preliminary data.</text>
</comment>
<dbReference type="Proteomes" id="UP000608754">
    <property type="component" value="Unassembled WGS sequence"/>
</dbReference>
<proteinExistence type="predicted"/>
<evidence type="ECO:0000256" key="1">
    <source>
        <dbReference type="SAM" id="Phobius"/>
    </source>
</evidence>
<sequence length="151" mass="17401">MSKFFKLILGFSVGLFLVIQVQYFLNLGIISFILYIIEIFFFIIILVMILIGIYKWINNPIRSHKIALWISSILLGLTVYKPLGIIDDKMIYGDNVLFAYEEGVASCSSSFSFKTNGIYIQKSFCFGNRREIGNYTINNDSIFFDTNKINQ</sequence>
<accession>A0A8J7FN02</accession>
<organism evidence="2 3">
    <name type="scientific">Faecalibacter rhinopitheci</name>
    <dbReference type="NCBI Taxonomy" id="2779678"/>
    <lineage>
        <taxon>Bacteria</taxon>
        <taxon>Pseudomonadati</taxon>
        <taxon>Bacteroidota</taxon>
        <taxon>Flavobacteriia</taxon>
        <taxon>Flavobacteriales</taxon>
        <taxon>Weeksellaceae</taxon>
        <taxon>Faecalibacter</taxon>
    </lineage>
</organism>
<dbReference type="RefSeq" id="WP_194181433.1">
    <property type="nucleotide sequence ID" value="NZ_JADGIK010000001.1"/>
</dbReference>
<keyword evidence="1" id="KW-1133">Transmembrane helix</keyword>
<feature type="transmembrane region" description="Helical" evidence="1">
    <location>
        <begin position="66"/>
        <end position="83"/>
    </location>
</feature>
<keyword evidence="1" id="KW-0812">Transmembrane</keyword>
<keyword evidence="3" id="KW-1185">Reference proteome</keyword>
<feature type="transmembrane region" description="Helical" evidence="1">
    <location>
        <begin position="7"/>
        <end position="26"/>
    </location>
</feature>
<feature type="transmembrane region" description="Helical" evidence="1">
    <location>
        <begin position="32"/>
        <end position="54"/>
    </location>
</feature>
<reference evidence="2" key="1">
    <citation type="submission" date="2020-10" db="EMBL/GenBank/DDBJ databases">
        <authorList>
            <person name="Lu T."/>
            <person name="Wang Q."/>
            <person name="Han X."/>
        </authorList>
    </citation>
    <scope>NUCLEOTIDE SEQUENCE</scope>
    <source>
        <strain evidence="2">WQ 117</strain>
    </source>
</reference>
<evidence type="ECO:0000313" key="2">
    <source>
        <dbReference type="EMBL" id="MBF0595899.1"/>
    </source>
</evidence>
<evidence type="ECO:0000313" key="3">
    <source>
        <dbReference type="Proteomes" id="UP000608754"/>
    </source>
</evidence>
<dbReference type="AlphaFoldDB" id="A0A8J7FN02"/>
<protein>
    <submittedName>
        <fullName evidence="2">Uncharacterized protein</fullName>
    </submittedName>
</protein>
<dbReference type="EMBL" id="JADGIK010000001">
    <property type="protein sequence ID" value="MBF0595899.1"/>
    <property type="molecule type" value="Genomic_DNA"/>
</dbReference>